<feature type="compositionally biased region" description="Low complexity" evidence="1">
    <location>
        <begin position="154"/>
        <end position="184"/>
    </location>
</feature>
<organism evidence="3 4">
    <name type="scientific">Methanosarcina siciliae HI350</name>
    <dbReference type="NCBI Taxonomy" id="1434119"/>
    <lineage>
        <taxon>Archaea</taxon>
        <taxon>Methanobacteriati</taxon>
        <taxon>Methanobacteriota</taxon>
        <taxon>Stenosarchaea group</taxon>
        <taxon>Methanomicrobia</taxon>
        <taxon>Methanosarcinales</taxon>
        <taxon>Methanosarcinaceae</taxon>
        <taxon>Methanosarcina</taxon>
    </lineage>
</organism>
<dbReference type="RefSeq" id="WP_148706083.1">
    <property type="nucleotide sequence ID" value="NZ_CP009507.1"/>
</dbReference>
<dbReference type="Proteomes" id="UP000033092">
    <property type="component" value="Chromosome"/>
</dbReference>
<evidence type="ECO:0000313" key="4">
    <source>
        <dbReference type="Proteomes" id="UP000033092"/>
    </source>
</evidence>
<dbReference type="EMBL" id="CP009507">
    <property type="protein sequence ID" value="AKB34417.1"/>
    <property type="molecule type" value="Genomic_DNA"/>
</dbReference>
<feature type="transmembrane region" description="Helical" evidence="2">
    <location>
        <begin position="7"/>
        <end position="26"/>
    </location>
</feature>
<dbReference type="HOGENOM" id="CLU_085261_0_0_2"/>
<dbReference type="PATRIC" id="fig|1434119.4.peg.4840"/>
<name>A0A0E3PIK0_9EURY</name>
<dbReference type="GeneID" id="41607920"/>
<keyword evidence="2" id="KW-0812">Transmembrane</keyword>
<evidence type="ECO:0000256" key="1">
    <source>
        <dbReference type="SAM" id="MobiDB-lite"/>
    </source>
</evidence>
<protein>
    <submittedName>
        <fullName evidence="3">Uncharacterized protein</fullName>
    </submittedName>
</protein>
<keyword evidence="2" id="KW-1133">Transmembrane helix</keyword>
<dbReference type="AlphaFoldDB" id="A0A0E3PIK0"/>
<proteinExistence type="predicted"/>
<evidence type="ECO:0000313" key="3">
    <source>
        <dbReference type="EMBL" id="AKB34417.1"/>
    </source>
</evidence>
<evidence type="ECO:0000256" key="2">
    <source>
        <dbReference type="SAM" id="Phobius"/>
    </source>
</evidence>
<feature type="region of interest" description="Disordered" evidence="1">
    <location>
        <begin position="98"/>
        <end position="184"/>
    </location>
</feature>
<gene>
    <name evidence="3" type="ORF">MSSIH_3727</name>
</gene>
<feature type="compositionally biased region" description="Basic and acidic residues" evidence="1">
    <location>
        <begin position="130"/>
        <end position="153"/>
    </location>
</feature>
<feature type="compositionally biased region" description="Low complexity" evidence="1">
    <location>
        <begin position="99"/>
        <end position="129"/>
    </location>
</feature>
<accession>A0A0E3PIK0</accession>
<sequence length="319" mass="35892">MQEKLKSVIGIILALALLYYALPLLYDTFNYYPPMKEDMPHGRTVQIWSTLTNQRVTLDADIPSIPVNQLPLYQGKCSLSILNVSFITSRESYYTDSYNNGSDNNGSDNKGSDNNGSDNNGSDNNGSDNKGSDNKGSDNKGSDNKGSDNKGSDNNRTYNNRTYNNRTYNNGSDNNGSDNNGSDNNGYSGEIYFLVLDTEIKDSRFNATDAKTLKRRFNLNSSASDPECLQITGFQMVDFNESGKYIIQQVRSRNFITQNGNLPMFSLGRIRITDVKFVYFNGFDTYPYRYDGQTTYYPAWEVTAETSNYGNKVLMIRAF</sequence>
<reference evidence="3 4" key="1">
    <citation type="submission" date="2014-07" db="EMBL/GenBank/DDBJ databases">
        <title>Methanogenic archaea and the global carbon cycle.</title>
        <authorList>
            <person name="Henriksen J.R."/>
            <person name="Luke J."/>
            <person name="Reinhart S."/>
            <person name="Benedict M.N."/>
            <person name="Youngblut N.D."/>
            <person name="Metcalf M.E."/>
            <person name="Whitaker R.J."/>
            <person name="Metcalf W.W."/>
        </authorList>
    </citation>
    <scope>NUCLEOTIDE SEQUENCE [LARGE SCALE GENOMIC DNA]</scope>
    <source>
        <strain evidence="3 4">HI350</strain>
    </source>
</reference>
<keyword evidence="2" id="KW-0472">Membrane</keyword>
<dbReference type="KEGG" id="msz:MSSIH_3727"/>